<dbReference type="PANTHER" id="PTHR37422">
    <property type="entry name" value="TEICHURONIC ACID BIOSYNTHESIS PROTEIN TUAE"/>
    <property type="match status" value="1"/>
</dbReference>
<dbReference type="Pfam" id="PF04932">
    <property type="entry name" value="Wzy_C"/>
    <property type="match status" value="1"/>
</dbReference>
<proteinExistence type="predicted"/>
<dbReference type="EMBL" id="MFSP01000163">
    <property type="protein sequence ID" value="OGI63016.1"/>
    <property type="molecule type" value="Genomic_DNA"/>
</dbReference>
<dbReference type="InterPro" id="IPR045979">
    <property type="entry name" value="DUF5935"/>
</dbReference>
<evidence type="ECO:0000256" key="5">
    <source>
        <dbReference type="SAM" id="Phobius"/>
    </source>
</evidence>
<feature type="transmembrane region" description="Helical" evidence="5">
    <location>
        <begin position="238"/>
        <end position="260"/>
    </location>
</feature>
<gene>
    <name evidence="8" type="ORF">A2W18_13045</name>
</gene>
<comment type="caution">
    <text evidence="8">The sequence shown here is derived from an EMBL/GenBank/DDBJ whole genome shotgun (WGS) entry which is preliminary data.</text>
</comment>
<dbReference type="Pfam" id="PF19358">
    <property type="entry name" value="DUF5935"/>
    <property type="match status" value="1"/>
</dbReference>
<keyword evidence="8" id="KW-0436">Ligase</keyword>
<evidence type="ECO:0000313" key="8">
    <source>
        <dbReference type="EMBL" id="OGI63016.1"/>
    </source>
</evidence>
<dbReference type="GO" id="GO:0016874">
    <property type="term" value="F:ligase activity"/>
    <property type="evidence" value="ECO:0007669"/>
    <property type="project" value="UniProtKB-KW"/>
</dbReference>
<evidence type="ECO:0000256" key="3">
    <source>
        <dbReference type="ARBA" id="ARBA00022989"/>
    </source>
</evidence>
<keyword evidence="4 5" id="KW-0472">Membrane</keyword>
<comment type="subcellular location">
    <subcellularLocation>
        <location evidence="1">Membrane</location>
        <topology evidence="1">Multi-pass membrane protein</topology>
    </subcellularLocation>
</comment>
<keyword evidence="3 5" id="KW-1133">Transmembrane helix</keyword>
<evidence type="ECO:0000256" key="2">
    <source>
        <dbReference type="ARBA" id="ARBA00022692"/>
    </source>
</evidence>
<feature type="domain" description="DUF5935" evidence="7">
    <location>
        <begin position="1"/>
        <end position="188"/>
    </location>
</feature>
<dbReference type="NCBIfam" id="TIGR03097">
    <property type="entry name" value="PEP_O_lig_1"/>
    <property type="match status" value="1"/>
</dbReference>
<evidence type="ECO:0000259" key="6">
    <source>
        <dbReference type="Pfam" id="PF04932"/>
    </source>
</evidence>
<organism evidence="8 9">
    <name type="scientific">Candidatus Muproteobacteria bacterium RBG_16_60_9</name>
    <dbReference type="NCBI Taxonomy" id="1817755"/>
    <lineage>
        <taxon>Bacteria</taxon>
        <taxon>Pseudomonadati</taxon>
        <taxon>Pseudomonadota</taxon>
        <taxon>Candidatus Muproteobacteria</taxon>
    </lineage>
</organism>
<evidence type="ECO:0000259" key="7">
    <source>
        <dbReference type="Pfam" id="PF19358"/>
    </source>
</evidence>
<feature type="transmembrane region" description="Helical" evidence="5">
    <location>
        <begin position="128"/>
        <end position="150"/>
    </location>
</feature>
<feature type="transmembrane region" description="Helical" evidence="5">
    <location>
        <begin position="170"/>
        <end position="187"/>
    </location>
</feature>
<accession>A0A1F6V0P8</accession>
<dbReference type="InterPro" id="IPR017528">
    <property type="entry name" value="CHP03097O-antigen_lig-rel"/>
</dbReference>
<dbReference type="Proteomes" id="UP000179076">
    <property type="component" value="Unassembled WGS sequence"/>
</dbReference>
<feature type="transmembrane region" description="Helical" evidence="5">
    <location>
        <begin position="370"/>
        <end position="393"/>
    </location>
</feature>
<sequence>MRDIILAVLVFGAALVAIKRPYIGVLAWTWISFMNPHRLTYGFAFNFPFAAVIAGATLMGFFLVREPKRLPMTPLIWTWILFAVWICVATFFALYPEFATEKWSRTMKIMLISFVTVAVMVREERLHWLVWITVLSLGFYGAKGGVFTLTSFTGGRQLVYGPEGSFIEENNALALALIMTLPLMRYLQIVSENVWVKRGLLGAMLLTVVSVVGSHSRGAFLAGIAMGLYLWMKSENRLRIGAALILVVVLVATVAPSHWVERMQSISSYEQDTSALGRINAWWTAFHLSNARPLVGGGFNVLQQSETFARYAPDPNDVHDAHSIYFEVLGEQGYVGLILFLLLGFLAWRCGSWIIRHTRDHPELLWANRLAAMLQVSLVGFATGGAFLGLAYFDLYYHLVAMLVVTRVLVQQALQTKAETLVEATAAPDVELSRGYS</sequence>
<evidence type="ECO:0000313" key="9">
    <source>
        <dbReference type="Proteomes" id="UP000179076"/>
    </source>
</evidence>
<reference evidence="8 9" key="1">
    <citation type="journal article" date="2016" name="Nat. Commun.">
        <title>Thousands of microbial genomes shed light on interconnected biogeochemical processes in an aquifer system.</title>
        <authorList>
            <person name="Anantharaman K."/>
            <person name="Brown C.T."/>
            <person name="Hug L.A."/>
            <person name="Sharon I."/>
            <person name="Castelle C.J."/>
            <person name="Probst A.J."/>
            <person name="Thomas B.C."/>
            <person name="Singh A."/>
            <person name="Wilkins M.J."/>
            <person name="Karaoz U."/>
            <person name="Brodie E.L."/>
            <person name="Williams K.H."/>
            <person name="Hubbard S.S."/>
            <person name="Banfield J.F."/>
        </authorList>
    </citation>
    <scope>NUCLEOTIDE SEQUENCE [LARGE SCALE GENOMIC DNA]</scope>
</reference>
<dbReference type="AlphaFoldDB" id="A0A1F6V0P8"/>
<evidence type="ECO:0000256" key="4">
    <source>
        <dbReference type="ARBA" id="ARBA00023136"/>
    </source>
</evidence>
<feature type="transmembrane region" description="Helical" evidence="5">
    <location>
        <begin position="43"/>
        <end position="64"/>
    </location>
</feature>
<evidence type="ECO:0000256" key="1">
    <source>
        <dbReference type="ARBA" id="ARBA00004141"/>
    </source>
</evidence>
<keyword evidence="2 5" id="KW-0812">Transmembrane</keyword>
<feature type="domain" description="O-antigen ligase-related" evidence="6">
    <location>
        <begin position="203"/>
        <end position="341"/>
    </location>
</feature>
<feature type="transmembrane region" description="Helical" evidence="5">
    <location>
        <begin position="334"/>
        <end position="355"/>
    </location>
</feature>
<dbReference type="InterPro" id="IPR051533">
    <property type="entry name" value="WaaL-like"/>
</dbReference>
<feature type="transmembrane region" description="Helical" evidence="5">
    <location>
        <begin position="199"/>
        <end position="232"/>
    </location>
</feature>
<protein>
    <submittedName>
        <fullName evidence="8">Putative O-glycosylation ligase, exosortase A system-associated</fullName>
    </submittedName>
</protein>
<feature type="transmembrane region" description="Helical" evidence="5">
    <location>
        <begin position="76"/>
        <end position="96"/>
    </location>
</feature>
<dbReference type="InterPro" id="IPR007016">
    <property type="entry name" value="O-antigen_ligase-rel_domated"/>
</dbReference>
<dbReference type="GO" id="GO:0016020">
    <property type="term" value="C:membrane"/>
    <property type="evidence" value="ECO:0007669"/>
    <property type="project" value="UniProtKB-SubCell"/>
</dbReference>
<name>A0A1F6V0P8_9PROT</name>
<dbReference type="PANTHER" id="PTHR37422:SF13">
    <property type="entry name" value="LIPOPOLYSACCHARIDE BIOSYNTHESIS PROTEIN PA4999-RELATED"/>
    <property type="match status" value="1"/>
</dbReference>